<dbReference type="InterPro" id="IPR001888">
    <property type="entry name" value="Transposase_1"/>
</dbReference>
<dbReference type="EMBL" id="ACPB03003188">
    <property type="status" value="NOT_ANNOTATED_CDS"/>
    <property type="molecule type" value="Genomic_DNA"/>
</dbReference>
<keyword evidence="3" id="KW-1185">Reference proteome</keyword>
<dbReference type="Gene3D" id="3.30.420.10">
    <property type="entry name" value="Ribonuclease H-like superfamily/Ribonuclease H"/>
    <property type="match status" value="1"/>
</dbReference>
<dbReference type="Pfam" id="PF01359">
    <property type="entry name" value="Transposase_1"/>
    <property type="match status" value="1"/>
</dbReference>
<dbReference type="Proteomes" id="UP000015103">
    <property type="component" value="Unassembled WGS sequence"/>
</dbReference>
<accession>T1HCJ1</accession>
<reference evidence="2" key="1">
    <citation type="submission" date="2015-05" db="UniProtKB">
        <authorList>
            <consortium name="EnsemblMetazoa"/>
        </authorList>
    </citation>
    <scope>IDENTIFICATION</scope>
</reference>
<dbReference type="HOGENOM" id="CLU_1837570_0_0_1"/>
<sequence length="140" mass="15791">MKPEFLNKTQKQNAKALSGHTDQSLKPKKARMSKSKVKTMLIVFYDSKQEFVPQGQTVNAAYYVDVLERLRKRVIRTRKDISATWQLHHERATSPRVPGQTPGANAAPTPISRDEELAWKSPKTPSRTRTGHGRVAGQNV</sequence>
<dbReference type="GO" id="GO:0003676">
    <property type="term" value="F:nucleic acid binding"/>
    <property type="evidence" value="ECO:0007669"/>
    <property type="project" value="InterPro"/>
</dbReference>
<proteinExistence type="predicted"/>
<dbReference type="VEuPathDB" id="VectorBase:RPRC001755"/>
<name>T1HCJ1_RHOPR</name>
<dbReference type="InParanoid" id="T1HCJ1"/>
<dbReference type="EnsemblMetazoa" id="RPRC001755-RA">
    <property type="protein sequence ID" value="RPRC001755-PA"/>
    <property type="gene ID" value="RPRC001755"/>
</dbReference>
<dbReference type="AlphaFoldDB" id="T1HCJ1"/>
<protein>
    <submittedName>
        <fullName evidence="2">Uncharacterized protein</fullName>
    </submittedName>
</protein>
<dbReference type="InterPro" id="IPR036397">
    <property type="entry name" value="RNaseH_sf"/>
</dbReference>
<dbReference type="STRING" id="13249.T1HCJ1"/>
<evidence type="ECO:0000313" key="2">
    <source>
        <dbReference type="EnsemblMetazoa" id="RPRC001755-PA"/>
    </source>
</evidence>
<evidence type="ECO:0000313" key="3">
    <source>
        <dbReference type="Proteomes" id="UP000015103"/>
    </source>
</evidence>
<feature type="region of interest" description="Disordered" evidence="1">
    <location>
        <begin position="86"/>
        <end position="140"/>
    </location>
</feature>
<feature type="region of interest" description="Disordered" evidence="1">
    <location>
        <begin position="1"/>
        <end position="34"/>
    </location>
</feature>
<organism evidence="2 3">
    <name type="scientific">Rhodnius prolixus</name>
    <name type="common">Triatomid bug</name>
    <dbReference type="NCBI Taxonomy" id="13249"/>
    <lineage>
        <taxon>Eukaryota</taxon>
        <taxon>Metazoa</taxon>
        <taxon>Ecdysozoa</taxon>
        <taxon>Arthropoda</taxon>
        <taxon>Hexapoda</taxon>
        <taxon>Insecta</taxon>
        <taxon>Pterygota</taxon>
        <taxon>Neoptera</taxon>
        <taxon>Paraneoptera</taxon>
        <taxon>Hemiptera</taxon>
        <taxon>Heteroptera</taxon>
        <taxon>Panheteroptera</taxon>
        <taxon>Cimicomorpha</taxon>
        <taxon>Reduviidae</taxon>
        <taxon>Triatominae</taxon>
        <taxon>Rhodnius</taxon>
    </lineage>
</organism>
<evidence type="ECO:0000256" key="1">
    <source>
        <dbReference type="SAM" id="MobiDB-lite"/>
    </source>
</evidence>
<feature type="compositionally biased region" description="Polar residues" evidence="1">
    <location>
        <begin position="7"/>
        <end position="24"/>
    </location>
</feature>